<evidence type="ECO:0000256" key="1">
    <source>
        <dbReference type="SAM" id="MobiDB-lite"/>
    </source>
</evidence>
<name>A0ABP1CTC2_9APHY</name>
<evidence type="ECO:0000313" key="5">
    <source>
        <dbReference type="Proteomes" id="UP001497453"/>
    </source>
</evidence>
<keyword evidence="2" id="KW-0472">Membrane</keyword>
<evidence type="ECO:0000313" key="4">
    <source>
        <dbReference type="EMBL" id="CAL1698928.1"/>
    </source>
</evidence>
<keyword evidence="2" id="KW-1133">Transmembrane helix</keyword>
<dbReference type="Proteomes" id="UP001497453">
    <property type="component" value="Chromosome 11"/>
</dbReference>
<proteinExistence type="predicted"/>
<feature type="transmembrane region" description="Helical" evidence="2">
    <location>
        <begin position="51"/>
        <end position="70"/>
    </location>
</feature>
<sequence>MQTDAELGIPSPNDRVDNSKEEPDESSAWYKLDKLVRQHDERMVKDFKEEMDSILVFAGLFSAVVATFFVDSYKRLQPDPQGASNYLLMQIVLQLNKSALNESMISQFQLPEHDSSAWFLNTCWSLSLVLSLSIAALGMCIKQWLRVYMVFPSVPPRERLRIRHYRYRGLQMYGVTFLADRLSSVLVIALMLFLSGFTTFLSSIDSSFAGGTQAVILVIVAIFQVITIAPVLHAQCPYKSPILSRMTQSIWDVILKRQAPEDSAQKDDGQDVLILQFLRRELRHDVQDILRDCYQDVSCLSLHHWTLYNYKAREPRVVGHSIASCIAALHADLKSIGRLVVSKDFTCAFDFLTRHIREAPDAQLGDLLQSLLIQEDSDIINHVAWFFYFPYSLHEHPSSNMSFLLQLRGQVNMLTDETAFSSLISHCDRATGSGDPESIAGYLLMLLFFLAHSQKDIRTSMMPAVNRLLPEFAEHFPTTSAVPSLAEFASQCLMLIRELHDDHLDLNSVKLIAQLQKSQCSITGQTLPPGHITGHRRRARSL</sequence>
<keyword evidence="5" id="KW-1185">Reference proteome</keyword>
<dbReference type="Pfam" id="PF20153">
    <property type="entry name" value="DUF6535"/>
    <property type="match status" value="1"/>
</dbReference>
<dbReference type="EMBL" id="OZ037954">
    <property type="protein sequence ID" value="CAL1698928.1"/>
    <property type="molecule type" value="Genomic_DNA"/>
</dbReference>
<evidence type="ECO:0000259" key="3">
    <source>
        <dbReference type="Pfam" id="PF20153"/>
    </source>
</evidence>
<protein>
    <recommendedName>
        <fullName evidence="3">DUF6535 domain-containing protein</fullName>
    </recommendedName>
</protein>
<evidence type="ECO:0000256" key="2">
    <source>
        <dbReference type="SAM" id="Phobius"/>
    </source>
</evidence>
<feature type="transmembrane region" description="Helical" evidence="2">
    <location>
        <begin position="170"/>
        <end position="194"/>
    </location>
</feature>
<dbReference type="InterPro" id="IPR045338">
    <property type="entry name" value="DUF6535"/>
</dbReference>
<organism evidence="4 5">
    <name type="scientific">Somion occarium</name>
    <dbReference type="NCBI Taxonomy" id="3059160"/>
    <lineage>
        <taxon>Eukaryota</taxon>
        <taxon>Fungi</taxon>
        <taxon>Dikarya</taxon>
        <taxon>Basidiomycota</taxon>
        <taxon>Agaricomycotina</taxon>
        <taxon>Agaricomycetes</taxon>
        <taxon>Polyporales</taxon>
        <taxon>Cerrenaceae</taxon>
        <taxon>Somion</taxon>
    </lineage>
</organism>
<keyword evidence="2" id="KW-0812">Transmembrane</keyword>
<gene>
    <name evidence="4" type="ORF">GFSPODELE1_LOCUS2409</name>
</gene>
<feature type="transmembrane region" description="Helical" evidence="2">
    <location>
        <begin position="214"/>
        <end position="236"/>
    </location>
</feature>
<feature type="domain" description="DUF6535" evidence="3">
    <location>
        <begin position="29"/>
        <end position="202"/>
    </location>
</feature>
<feature type="transmembrane region" description="Helical" evidence="2">
    <location>
        <begin position="118"/>
        <end position="141"/>
    </location>
</feature>
<reference evidence="5" key="1">
    <citation type="submission" date="2024-04" db="EMBL/GenBank/DDBJ databases">
        <authorList>
            <person name="Shaw F."/>
            <person name="Minotto A."/>
        </authorList>
    </citation>
    <scope>NUCLEOTIDE SEQUENCE [LARGE SCALE GENOMIC DNA]</scope>
</reference>
<feature type="region of interest" description="Disordered" evidence="1">
    <location>
        <begin position="1"/>
        <end position="25"/>
    </location>
</feature>
<accession>A0ABP1CTC2</accession>